<protein>
    <recommendedName>
        <fullName evidence="2">Heterokaryon incompatibility domain-containing protein</fullName>
    </recommendedName>
</protein>
<reference evidence="3 4" key="1">
    <citation type="submission" date="2018-12" db="EMBL/GenBank/DDBJ databases">
        <title>Draft genome sequence of Xylaria grammica IHI A82.</title>
        <authorList>
            <person name="Buettner E."/>
            <person name="Kellner H."/>
        </authorList>
    </citation>
    <scope>NUCLEOTIDE SEQUENCE [LARGE SCALE GENOMIC DNA]</scope>
    <source>
        <strain evidence="3 4">IHI A82</strain>
    </source>
</reference>
<feature type="region of interest" description="Disordered" evidence="1">
    <location>
        <begin position="41"/>
        <end position="60"/>
    </location>
</feature>
<evidence type="ECO:0000259" key="2">
    <source>
        <dbReference type="Pfam" id="PF06985"/>
    </source>
</evidence>
<gene>
    <name evidence="3" type="ORF">EKO27_g992</name>
</gene>
<evidence type="ECO:0000256" key="1">
    <source>
        <dbReference type="SAM" id="MobiDB-lite"/>
    </source>
</evidence>
<dbReference type="AlphaFoldDB" id="A0A439DID3"/>
<dbReference type="Proteomes" id="UP000286045">
    <property type="component" value="Unassembled WGS sequence"/>
</dbReference>
<feature type="compositionally biased region" description="Basic and acidic residues" evidence="1">
    <location>
        <begin position="41"/>
        <end position="52"/>
    </location>
</feature>
<sequence length="599" mass="68668">MRLLNVKTFRLQEFLISNAPSYAILSHTWGTEEVLYQDVTKDAPEERDESNTDARSTQQSWSYKEGARKLRDSASLAAREGYEYIWIDACCIDKSSSAELSEAINSMFEWYARADICFVYLVDFTLPAPVTYHHEDQLLMSLHESRWFRRGWTLQELIAPEEVHFYDKDWAFIGTRDELSERLHRITSIAIEVLDGRIARASSRVPGVTSASACLGSYSVSEKMQWAADRETTREEDLAYCLLGIFDINMPLLYGEGSKAFARLQRKILKQTNDQSIFVFDRRKANNIGSFFATSASDFKTDLKVKSFRGAGRHVAVHQNEIIIDLILCPLPYQPRNRLGILHCYVEEEYAGMTRPAVVLTENNGKFSFDPTHNPYLVRHSDKSHAVRFPGFSVFEYQLDVNLDETHQEIVSVHHSPQLLLHDNDSAWDIPLLLNPIQGASAQYLFGLTYPARTGTEIMVKPAHLTVDGYTVLYAVCVDCHQYPPDPYPLIIICAKRYYSHQLVIWLLRDPPLDPDRQREDPLSDQEVRKLLEMRLGLPWVASRLETSHAGYRGSIVLTNKDKADVQIRKCDFLGISFYELNIVITSAWLRLSFNGERL</sequence>
<name>A0A439DID3_9PEZI</name>
<dbReference type="STRING" id="363999.A0A439DID3"/>
<accession>A0A439DID3</accession>
<dbReference type="InterPro" id="IPR010730">
    <property type="entry name" value="HET"/>
</dbReference>
<organism evidence="3 4">
    <name type="scientific">Xylaria grammica</name>
    <dbReference type="NCBI Taxonomy" id="363999"/>
    <lineage>
        <taxon>Eukaryota</taxon>
        <taxon>Fungi</taxon>
        <taxon>Dikarya</taxon>
        <taxon>Ascomycota</taxon>
        <taxon>Pezizomycotina</taxon>
        <taxon>Sordariomycetes</taxon>
        <taxon>Xylariomycetidae</taxon>
        <taxon>Xylariales</taxon>
        <taxon>Xylariaceae</taxon>
        <taxon>Xylaria</taxon>
    </lineage>
</organism>
<dbReference type="EMBL" id="RYZI01000013">
    <property type="protein sequence ID" value="RWA14152.1"/>
    <property type="molecule type" value="Genomic_DNA"/>
</dbReference>
<dbReference type="Pfam" id="PF06985">
    <property type="entry name" value="HET"/>
    <property type="match status" value="1"/>
</dbReference>
<proteinExistence type="predicted"/>
<evidence type="ECO:0000313" key="3">
    <source>
        <dbReference type="EMBL" id="RWA14152.1"/>
    </source>
</evidence>
<evidence type="ECO:0000313" key="4">
    <source>
        <dbReference type="Proteomes" id="UP000286045"/>
    </source>
</evidence>
<feature type="domain" description="Heterokaryon incompatibility" evidence="2">
    <location>
        <begin position="22"/>
        <end position="122"/>
    </location>
</feature>
<keyword evidence="4" id="KW-1185">Reference proteome</keyword>
<dbReference type="PANTHER" id="PTHR10622">
    <property type="entry name" value="HET DOMAIN-CONTAINING PROTEIN"/>
    <property type="match status" value="1"/>
</dbReference>
<comment type="caution">
    <text evidence="3">The sequence shown here is derived from an EMBL/GenBank/DDBJ whole genome shotgun (WGS) entry which is preliminary data.</text>
</comment>
<dbReference type="PANTHER" id="PTHR10622:SF12">
    <property type="entry name" value="HET DOMAIN-CONTAINING PROTEIN"/>
    <property type="match status" value="1"/>
</dbReference>